<name>A0A0F9TMC8_9ZZZZ</name>
<dbReference type="Pfam" id="PF13683">
    <property type="entry name" value="rve_3"/>
    <property type="match status" value="1"/>
</dbReference>
<dbReference type="PROSITE" id="PS50994">
    <property type="entry name" value="INTEGRASE"/>
    <property type="match status" value="1"/>
</dbReference>
<reference evidence="2" key="1">
    <citation type="journal article" date="2015" name="Nature">
        <title>Complex archaea that bridge the gap between prokaryotes and eukaryotes.</title>
        <authorList>
            <person name="Spang A."/>
            <person name="Saw J.H."/>
            <person name="Jorgensen S.L."/>
            <person name="Zaremba-Niedzwiedzka K."/>
            <person name="Martijn J."/>
            <person name="Lind A.E."/>
            <person name="van Eijk R."/>
            <person name="Schleper C."/>
            <person name="Guy L."/>
            <person name="Ettema T.J."/>
        </authorList>
    </citation>
    <scope>NUCLEOTIDE SEQUENCE</scope>
</reference>
<evidence type="ECO:0000313" key="2">
    <source>
        <dbReference type="EMBL" id="KKN76087.1"/>
    </source>
</evidence>
<dbReference type="AlphaFoldDB" id="A0A0F9TMC8"/>
<evidence type="ECO:0000259" key="1">
    <source>
        <dbReference type="PROSITE" id="PS50994"/>
    </source>
</evidence>
<dbReference type="Gene3D" id="3.30.420.10">
    <property type="entry name" value="Ribonuclease H-like superfamily/Ribonuclease H"/>
    <property type="match status" value="1"/>
</dbReference>
<dbReference type="SUPFAM" id="SSF53098">
    <property type="entry name" value="Ribonuclease H-like"/>
    <property type="match status" value="1"/>
</dbReference>
<organism evidence="2">
    <name type="scientific">marine sediment metagenome</name>
    <dbReference type="NCBI Taxonomy" id="412755"/>
    <lineage>
        <taxon>unclassified sequences</taxon>
        <taxon>metagenomes</taxon>
        <taxon>ecological metagenomes</taxon>
    </lineage>
</organism>
<dbReference type="EMBL" id="LAZR01000300">
    <property type="protein sequence ID" value="KKN76087.1"/>
    <property type="molecule type" value="Genomic_DNA"/>
</dbReference>
<sequence>MTSCPKCESQEIMKFGFNYYKEKKIQKYKCSSCNKIFSYHNRIPKTSVPSEVISLCFDLYLKGLSYRVIKQQLLEQFNLKVSHNTIYYWMQTYTKIIKKYTDSLEPELSAVWQMDETFITFKGKGKPNKIELSDGSWCWVCIDTVTRFVLAMHLACDKGFLSGNIFFKKIKEYTSYKPQVIVSDGNPTYRQCTKIHYPKASHSIIKAISIKPNTSFIERFNGTIKNRTKTMRCFDSFGSCQTTMDAFQIYYNFLRPHMALDGKTPAQVAGISANFPNRWVSLIKKSLLFS</sequence>
<dbReference type="InterPro" id="IPR012337">
    <property type="entry name" value="RNaseH-like_sf"/>
</dbReference>
<dbReference type="InterPro" id="IPR036397">
    <property type="entry name" value="RNaseH_sf"/>
</dbReference>
<protein>
    <recommendedName>
        <fullName evidence="1">Integrase catalytic domain-containing protein</fullName>
    </recommendedName>
</protein>
<dbReference type="InterPro" id="IPR001584">
    <property type="entry name" value="Integrase_cat-core"/>
</dbReference>
<proteinExistence type="predicted"/>
<comment type="caution">
    <text evidence="2">The sequence shown here is derived from an EMBL/GenBank/DDBJ whole genome shotgun (WGS) entry which is preliminary data.</text>
</comment>
<gene>
    <name evidence="2" type="ORF">LCGC14_0374770</name>
</gene>
<accession>A0A0F9TMC8</accession>
<dbReference type="GO" id="GO:0015074">
    <property type="term" value="P:DNA integration"/>
    <property type="evidence" value="ECO:0007669"/>
    <property type="project" value="InterPro"/>
</dbReference>
<dbReference type="GO" id="GO:0003676">
    <property type="term" value="F:nucleic acid binding"/>
    <property type="evidence" value="ECO:0007669"/>
    <property type="project" value="InterPro"/>
</dbReference>
<feature type="domain" description="Integrase catalytic" evidence="1">
    <location>
        <begin position="102"/>
        <end position="273"/>
    </location>
</feature>